<sequence>MRISTKARALLASVLLTGILAAPAAAASKASVEKAFQGWIETEIWPLAKAEGISRRSFERAFSDVAINWKLPDLTPPGEKPKKKRKQNQAEFSTPGPYFDEKRLSGLAATGRQHAAAHARLLKKIEKTYGVPGSVVLAIWGRETGYGRAKITSSEMDVLATMAFMGDRKELFRKELLAALRMVEDGIDPRMMKGSWAGAMGQPQFMPSSYLKYAVDFDGDGVKDIWNSVPDALGSIANYLVLKGWQAHRSWGYEVSIPANVSCAQEGPDLAQPIKAWAGQGIERISGKDFPKSELKAEGMMLVPAGRHGPEFIVTPNFYVIKEYNNSDLYALFIGNLADRIDYGSGAFEGSWGSVGHMLRSDVEAMQKRLNKKGHDVGKIDGLPGYKTRRSIGRWQAENGLNPTCYPDEALLAKIR</sequence>
<reference evidence="5" key="2">
    <citation type="submission" date="2023-07" db="EMBL/GenBank/DDBJ databases">
        <authorList>
            <person name="Shen H."/>
        </authorList>
    </citation>
    <scope>NUCLEOTIDE SEQUENCE</scope>
    <source>
        <strain evidence="5">TNR-22</strain>
    </source>
</reference>
<dbReference type="Gene3D" id="1.10.101.10">
    <property type="entry name" value="PGBD-like superfamily/PGBD"/>
    <property type="match status" value="1"/>
</dbReference>
<evidence type="ECO:0000313" key="5">
    <source>
        <dbReference type="EMBL" id="MDO6962362.1"/>
    </source>
</evidence>
<feature type="chain" id="PRO_5047413907" evidence="2">
    <location>
        <begin position="27"/>
        <end position="416"/>
    </location>
</feature>
<dbReference type="InterPro" id="IPR043426">
    <property type="entry name" value="MltB-like"/>
</dbReference>
<dbReference type="Pfam" id="PF13406">
    <property type="entry name" value="SLT_2"/>
    <property type="match status" value="1"/>
</dbReference>
<feature type="region of interest" description="Disordered" evidence="1">
    <location>
        <begin position="73"/>
        <end position="99"/>
    </location>
</feature>
<dbReference type="PANTHER" id="PTHR30163">
    <property type="entry name" value="MEMBRANE-BOUND LYTIC MUREIN TRANSGLYCOSYLASE B"/>
    <property type="match status" value="1"/>
</dbReference>
<dbReference type="Proteomes" id="UP001174932">
    <property type="component" value="Unassembled WGS sequence"/>
</dbReference>
<dbReference type="NCBIfam" id="TIGR02283">
    <property type="entry name" value="MltB_2"/>
    <property type="match status" value="1"/>
</dbReference>
<evidence type="ECO:0000259" key="3">
    <source>
        <dbReference type="Pfam" id="PF01471"/>
    </source>
</evidence>
<dbReference type="EMBL" id="JAUOZU010000001">
    <property type="protein sequence ID" value="MDO6962362.1"/>
    <property type="molecule type" value="Genomic_DNA"/>
</dbReference>
<name>A0ABT8YFW9_9HYPH</name>
<reference evidence="5" key="1">
    <citation type="journal article" date="2015" name="Int. J. Syst. Evol. Microbiol.">
        <title>Rhizobium alvei sp. nov., isolated from a freshwater river.</title>
        <authorList>
            <person name="Sheu S.Y."/>
            <person name="Huang H.W."/>
            <person name="Young C.C."/>
            <person name="Chen W.M."/>
        </authorList>
    </citation>
    <scope>NUCLEOTIDE SEQUENCE</scope>
    <source>
        <strain evidence="5">TNR-22</strain>
    </source>
</reference>
<proteinExistence type="predicted"/>
<accession>A0ABT8YFW9</accession>
<evidence type="ECO:0000256" key="1">
    <source>
        <dbReference type="SAM" id="MobiDB-lite"/>
    </source>
</evidence>
<dbReference type="CDD" id="cd13399">
    <property type="entry name" value="Slt35-like"/>
    <property type="match status" value="1"/>
</dbReference>
<feature type="domain" description="Peptidoglycan binding-like" evidence="3">
    <location>
        <begin position="361"/>
        <end position="414"/>
    </location>
</feature>
<dbReference type="Pfam" id="PF01471">
    <property type="entry name" value="PG_binding_1"/>
    <property type="match status" value="1"/>
</dbReference>
<comment type="caution">
    <text evidence="5">The sequence shown here is derived from an EMBL/GenBank/DDBJ whole genome shotgun (WGS) entry which is preliminary data.</text>
</comment>
<dbReference type="RefSeq" id="WP_304374154.1">
    <property type="nucleotide sequence ID" value="NZ_JAUOZU010000001.1"/>
</dbReference>
<dbReference type="InterPro" id="IPR031304">
    <property type="entry name" value="SLT_2"/>
</dbReference>
<dbReference type="InterPro" id="IPR002477">
    <property type="entry name" value="Peptidoglycan-bd-like"/>
</dbReference>
<dbReference type="PANTHER" id="PTHR30163:SF8">
    <property type="entry name" value="LYTIC MUREIN TRANSGLYCOSYLASE"/>
    <property type="match status" value="1"/>
</dbReference>
<evidence type="ECO:0000313" key="6">
    <source>
        <dbReference type="Proteomes" id="UP001174932"/>
    </source>
</evidence>
<evidence type="ECO:0000256" key="2">
    <source>
        <dbReference type="SAM" id="SignalP"/>
    </source>
</evidence>
<dbReference type="InterPro" id="IPR036365">
    <property type="entry name" value="PGBD-like_sf"/>
</dbReference>
<keyword evidence="6" id="KW-1185">Reference proteome</keyword>
<dbReference type="SUPFAM" id="SSF53955">
    <property type="entry name" value="Lysozyme-like"/>
    <property type="match status" value="1"/>
</dbReference>
<feature type="domain" description="Transglycosylase SLT" evidence="4">
    <location>
        <begin position="36"/>
        <end position="339"/>
    </location>
</feature>
<dbReference type="InterPro" id="IPR023346">
    <property type="entry name" value="Lysozyme-like_dom_sf"/>
</dbReference>
<protein>
    <submittedName>
        <fullName evidence="5">Lytic murein transglycosylase</fullName>
    </submittedName>
</protein>
<dbReference type="Gene3D" id="1.10.8.350">
    <property type="entry name" value="Bacterial muramidase"/>
    <property type="match status" value="1"/>
</dbReference>
<keyword evidence="2" id="KW-0732">Signal</keyword>
<dbReference type="SUPFAM" id="SSF47090">
    <property type="entry name" value="PGBD-like"/>
    <property type="match status" value="1"/>
</dbReference>
<dbReference type="InterPro" id="IPR036366">
    <property type="entry name" value="PGBDSf"/>
</dbReference>
<organism evidence="5 6">
    <name type="scientific">Rhizobium alvei</name>
    <dbReference type="NCBI Taxonomy" id="1132659"/>
    <lineage>
        <taxon>Bacteria</taxon>
        <taxon>Pseudomonadati</taxon>
        <taxon>Pseudomonadota</taxon>
        <taxon>Alphaproteobacteria</taxon>
        <taxon>Hyphomicrobiales</taxon>
        <taxon>Rhizobiaceae</taxon>
        <taxon>Rhizobium/Agrobacterium group</taxon>
        <taxon>Rhizobium</taxon>
    </lineage>
</organism>
<feature type="signal peptide" evidence="2">
    <location>
        <begin position="1"/>
        <end position="26"/>
    </location>
</feature>
<gene>
    <name evidence="5" type="ORF">Q4481_00245</name>
</gene>
<evidence type="ECO:0000259" key="4">
    <source>
        <dbReference type="Pfam" id="PF13406"/>
    </source>
</evidence>
<dbReference type="InterPro" id="IPR011970">
    <property type="entry name" value="MltB_2"/>
</dbReference>
<dbReference type="Gene3D" id="1.10.530.10">
    <property type="match status" value="1"/>
</dbReference>